<gene>
    <name evidence="3" type="ORF">GCM10007173_35420</name>
</gene>
<comment type="caution">
    <text evidence="3">The sequence shown here is derived from an EMBL/GenBank/DDBJ whole genome shotgun (WGS) entry which is preliminary data.</text>
</comment>
<proteinExistence type="predicted"/>
<keyword evidence="1" id="KW-1133">Transmembrane helix</keyword>
<evidence type="ECO:0000256" key="1">
    <source>
        <dbReference type="SAM" id="Phobius"/>
    </source>
</evidence>
<feature type="domain" description="DUF3592" evidence="2">
    <location>
        <begin position="102"/>
        <end position="188"/>
    </location>
</feature>
<dbReference type="InterPro" id="IPR021994">
    <property type="entry name" value="DUF3592"/>
</dbReference>
<feature type="transmembrane region" description="Helical" evidence="1">
    <location>
        <begin position="55"/>
        <end position="79"/>
    </location>
</feature>
<reference evidence="4" key="1">
    <citation type="journal article" date="2019" name="Int. J. Syst. Evol. Microbiol.">
        <title>The Global Catalogue of Microorganisms (GCM) 10K type strain sequencing project: providing services to taxonomists for standard genome sequencing and annotation.</title>
        <authorList>
            <consortium name="The Broad Institute Genomics Platform"/>
            <consortium name="The Broad Institute Genome Sequencing Center for Infectious Disease"/>
            <person name="Wu L."/>
            <person name="Ma J."/>
        </authorList>
    </citation>
    <scope>NUCLEOTIDE SEQUENCE [LARGE SCALE GENOMIC DNA]</scope>
    <source>
        <strain evidence="4">CGMCC 1.3685</strain>
    </source>
</reference>
<evidence type="ECO:0000259" key="2">
    <source>
        <dbReference type="Pfam" id="PF12158"/>
    </source>
</evidence>
<dbReference type="Pfam" id="PF12158">
    <property type="entry name" value="DUF3592"/>
    <property type="match status" value="1"/>
</dbReference>
<dbReference type="EMBL" id="BMKX01000013">
    <property type="protein sequence ID" value="GGJ73333.1"/>
    <property type="molecule type" value="Genomic_DNA"/>
</dbReference>
<keyword evidence="4" id="KW-1185">Reference proteome</keyword>
<keyword evidence="1" id="KW-0472">Membrane</keyword>
<sequence>MFEPPAGWRRSEQQTSSKFAFEMSNTTNWYRNDGYGNGYFAPGWDKDRIARRTGVFRWIGLGLAVVIVFVGAVAFMGQFEEQRSYDRLRSEGVSAIGIIGSVAVEHSSRRAREGSRQYTTTTSAFITYEHSSEKIEGRVEHTQTRTRDFLSTSKVASSDQYPKPFWREGDAVELYYDPEHPEDFVLQHAYKELDAGQMPRGVLLVLIFTGVFLIVPVLFIVVGVRNVRRAREL</sequence>
<feature type="transmembrane region" description="Helical" evidence="1">
    <location>
        <begin position="202"/>
        <end position="224"/>
    </location>
</feature>
<name>A0ABQ2DW39_9MICC</name>
<protein>
    <recommendedName>
        <fullName evidence="2">DUF3592 domain-containing protein</fullName>
    </recommendedName>
</protein>
<evidence type="ECO:0000313" key="4">
    <source>
        <dbReference type="Proteomes" id="UP000606115"/>
    </source>
</evidence>
<accession>A0ABQ2DW39</accession>
<keyword evidence="1" id="KW-0812">Transmembrane</keyword>
<organism evidence="3 4">
    <name type="scientific">Glutamicibacter ardleyensis</name>
    <dbReference type="NCBI Taxonomy" id="225894"/>
    <lineage>
        <taxon>Bacteria</taxon>
        <taxon>Bacillati</taxon>
        <taxon>Actinomycetota</taxon>
        <taxon>Actinomycetes</taxon>
        <taxon>Micrococcales</taxon>
        <taxon>Micrococcaceae</taxon>
        <taxon>Glutamicibacter</taxon>
    </lineage>
</organism>
<evidence type="ECO:0000313" key="3">
    <source>
        <dbReference type="EMBL" id="GGJ73333.1"/>
    </source>
</evidence>
<dbReference type="Proteomes" id="UP000606115">
    <property type="component" value="Unassembled WGS sequence"/>
</dbReference>